<dbReference type="Proteomes" id="UP000234865">
    <property type="component" value="Unassembled WGS sequence"/>
</dbReference>
<reference evidence="2" key="1">
    <citation type="submission" date="2016-08" db="EMBL/GenBank/DDBJ databases">
        <title>Comparative genomics of Lactococcus lactis strain WFLU12 isolated from the gastrointestinal tract of wild olive flounder (Paralichythys olivaceus).</title>
        <authorList>
            <person name="Nguyen T.L."/>
            <person name="Kim D.-H."/>
        </authorList>
    </citation>
    <scope>NUCLEOTIDE SEQUENCE [LARGE SCALE GENOMIC DNA]</scope>
    <source>
        <strain evidence="2">WFLU12</strain>
    </source>
</reference>
<sequence>MGLFSKLFNNKSTVVKGRGYNSFDDEYDVYSKWLDSSPKFEDFFPKEDEQLVKSYSDKYKTDEGYKLREIFLLVWWGKIKKGRQLNMSKPKYFIYNYNINVDKVTNKFISDKLLVVNEDNIVKLTEAGREIYNKYLDLWNMHQNGANLDSEFIGWNEIDYIVKQNNQKIKSIKKQILYFEAGINHNKSFPLPKTSRFFTDYTESINNDTQYVEEMKKEIIRLTEQNKSIM</sequence>
<dbReference type="AlphaFoldDB" id="A0A2N5WA71"/>
<evidence type="ECO:0000313" key="2">
    <source>
        <dbReference type="Proteomes" id="UP000234865"/>
    </source>
</evidence>
<name>A0A2N5WA71_LACLL</name>
<dbReference type="EMBL" id="PKRZ01000002">
    <property type="protein sequence ID" value="PLW59137.1"/>
    <property type="molecule type" value="Genomic_DNA"/>
</dbReference>
<proteinExistence type="predicted"/>
<gene>
    <name evidence="1" type="ORF">CYU10_002555</name>
</gene>
<organism evidence="1 2">
    <name type="scientific">Lactococcus lactis subsp. lactis</name>
    <name type="common">Streptococcus lactis</name>
    <dbReference type="NCBI Taxonomy" id="1360"/>
    <lineage>
        <taxon>Bacteria</taxon>
        <taxon>Bacillati</taxon>
        <taxon>Bacillota</taxon>
        <taxon>Bacilli</taxon>
        <taxon>Lactobacillales</taxon>
        <taxon>Streptococcaceae</taxon>
        <taxon>Lactococcus</taxon>
    </lineage>
</organism>
<accession>A0A2N5WA71</accession>
<comment type="caution">
    <text evidence="1">The sequence shown here is derived from an EMBL/GenBank/DDBJ whole genome shotgun (WGS) entry which is preliminary data.</text>
</comment>
<evidence type="ECO:0000313" key="1">
    <source>
        <dbReference type="EMBL" id="PLW59137.1"/>
    </source>
</evidence>
<protein>
    <submittedName>
        <fullName evidence="1">Uncharacterized protein</fullName>
    </submittedName>
</protein>
<dbReference type="RefSeq" id="WP_095587081.1">
    <property type="nucleotide sequence ID" value="NZ_PKRZ01000002.1"/>
</dbReference>